<evidence type="ECO:0000256" key="5">
    <source>
        <dbReference type="ARBA" id="ARBA00022840"/>
    </source>
</evidence>
<evidence type="ECO:0000313" key="8">
    <source>
        <dbReference type="EMBL" id="GAA3719645.1"/>
    </source>
</evidence>
<evidence type="ECO:0000259" key="7">
    <source>
        <dbReference type="Pfam" id="PF01636"/>
    </source>
</evidence>
<keyword evidence="9" id="KW-1185">Reference proteome</keyword>
<dbReference type="InterPro" id="IPR002575">
    <property type="entry name" value="Aminoglycoside_PTrfase"/>
</dbReference>
<gene>
    <name evidence="8" type="ORF">GCM10022204_44630</name>
</gene>
<dbReference type="RefSeq" id="WP_344814678.1">
    <property type="nucleotide sequence ID" value="NZ_BAAAYX010000035.1"/>
</dbReference>
<protein>
    <submittedName>
        <fullName evidence="8">Aminoglycoside 3'-phosphotransferase</fullName>
    </submittedName>
</protein>
<evidence type="ECO:0000256" key="6">
    <source>
        <dbReference type="ARBA" id="ARBA00023251"/>
    </source>
</evidence>
<dbReference type="EMBL" id="BAAAYX010000035">
    <property type="protein sequence ID" value="GAA3719645.1"/>
    <property type="molecule type" value="Genomic_DNA"/>
</dbReference>
<dbReference type="Proteomes" id="UP001500051">
    <property type="component" value="Unassembled WGS sequence"/>
</dbReference>
<dbReference type="Gene3D" id="3.30.200.20">
    <property type="entry name" value="Phosphorylase Kinase, domain 1"/>
    <property type="match status" value="1"/>
</dbReference>
<sequence>MTISSFAGDDVPVPAVIRQISAGHPVVPIWVNGDGGVTFRIEVPGLRQFAKWAPTGSPNSLTAERERLRWAADFAAVPHVLDYAETTDGTYLLTAELRGETAITDRWKSRPAQAVRAAGSGLRSLHDSLPVRTCPFDWSAATRLAAIPGRDGDQLPSVPPVDRLVVCQGDACVPNTLIEANGDFVGHVDLGNLGLADRWADLAVATWSTEWNYGPGWELPFLNAYGIAPDPKRTTYYRALWNLEHPV</sequence>
<evidence type="ECO:0000256" key="1">
    <source>
        <dbReference type="ARBA" id="ARBA00006219"/>
    </source>
</evidence>
<proteinExistence type="inferred from homology"/>
<keyword evidence="5" id="KW-0067">ATP-binding</keyword>
<dbReference type="SUPFAM" id="SSF56112">
    <property type="entry name" value="Protein kinase-like (PK-like)"/>
    <property type="match status" value="1"/>
</dbReference>
<feature type="domain" description="Aminoglycoside phosphotransferase" evidence="7">
    <location>
        <begin position="47"/>
        <end position="146"/>
    </location>
</feature>
<organism evidence="8 9">
    <name type="scientific">Microlunatus aurantiacus</name>
    <dbReference type="NCBI Taxonomy" id="446786"/>
    <lineage>
        <taxon>Bacteria</taxon>
        <taxon>Bacillati</taxon>
        <taxon>Actinomycetota</taxon>
        <taxon>Actinomycetes</taxon>
        <taxon>Propionibacteriales</taxon>
        <taxon>Propionibacteriaceae</taxon>
        <taxon>Microlunatus</taxon>
    </lineage>
</organism>
<evidence type="ECO:0000313" key="9">
    <source>
        <dbReference type="Proteomes" id="UP001500051"/>
    </source>
</evidence>
<dbReference type="CDD" id="cd05150">
    <property type="entry name" value="APH"/>
    <property type="match status" value="1"/>
</dbReference>
<comment type="caution">
    <text evidence="8">The sequence shown here is derived from an EMBL/GenBank/DDBJ whole genome shotgun (WGS) entry which is preliminary data.</text>
</comment>
<evidence type="ECO:0000256" key="3">
    <source>
        <dbReference type="ARBA" id="ARBA00022741"/>
    </source>
</evidence>
<keyword evidence="2" id="KW-0808">Transferase</keyword>
<comment type="similarity">
    <text evidence="1">Belongs to the aminoglycoside phosphotransferase family.</text>
</comment>
<keyword evidence="4" id="KW-0418">Kinase</keyword>
<name>A0ABP7EKE7_9ACTN</name>
<dbReference type="InterPro" id="IPR024165">
    <property type="entry name" value="Kan/Strep_kinase"/>
</dbReference>
<evidence type="ECO:0000256" key="4">
    <source>
        <dbReference type="ARBA" id="ARBA00022777"/>
    </source>
</evidence>
<dbReference type="Gene3D" id="3.90.1200.10">
    <property type="match status" value="1"/>
</dbReference>
<accession>A0ABP7EKE7</accession>
<keyword evidence="3" id="KW-0547">Nucleotide-binding</keyword>
<evidence type="ECO:0000256" key="2">
    <source>
        <dbReference type="ARBA" id="ARBA00022679"/>
    </source>
</evidence>
<dbReference type="PIRSF" id="PIRSF000706">
    <property type="entry name" value="Kanamycin_kin"/>
    <property type="match status" value="1"/>
</dbReference>
<dbReference type="Pfam" id="PF01636">
    <property type="entry name" value="APH"/>
    <property type="match status" value="2"/>
</dbReference>
<feature type="domain" description="Aminoglycoside phosphotransferase" evidence="7">
    <location>
        <begin position="157"/>
        <end position="233"/>
    </location>
</feature>
<dbReference type="InterPro" id="IPR011009">
    <property type="entry name" value="Kinase-like_dom_sf"/>
</dbReference>
<reference evidence="9" key="1">
    <citation type="journal article" date="2019" name="Int. J. Syst. Evol. Microbiol.">
        <title>The Global Catalogue of Microorganisms (GCM) 10K type strain sequencing project: providing services to taxonomists for standard genome sequencing and annotation.</title>
        <authorList>
            <consortium name="The Broad Institute Genomics Platform"/>
            <consortium name="The Broad Institute Genome Sequencing Center for Infectious Disease"/>
            <person name="Wu L."/>
            <person name="Ma J."/>
        </authorList>
    </citation>
    <scope>NUCLEOTIDE SEQUENCE [LARGE SCALE GENOMIC DNA]</scope>
    <source>
        <strain evidence="9">JCM 16548</strain>
    </source>
</reference>
<keyword evidence="6" id="KW-0046">Antibiotic resistance</keyword>